<name>A0A4R1N8D8_9GAMM</name>
<evidence type="ECO:0000313" key="2">
    <source>
        <dbReference type="EMBL" id="TCL03473.1"/>
    </source>
</evidence>
<dbReference type="InterPro" id="IPR050982">
    <property type="entry name" value="Auxin_biosynth/cation_transpt"/>
</dbReference>
<comment type="caution">
    <text evidence="2">The sequence shown here is derived from an EMBL/GenBank/DDBJ whole genome shotgun (WGS) entry which is preliminary data.</text>
</comment>
<reference evidence="2 3" key="1">
    <citation type="submission" date="2019-02" db="EMBL/GenBank/DDBJ databases">
        <title>Investigation of anaerobic lignin degradation for improved lignocellulosic biofuels.</title>
        <authorList>
            <person name="Deangelis K."/>
        </authorList>
    </citation>
    <scope>NUCLEOTIDE SEQUENCE [LARGE SCALE GENOMIC DNA]</scope>
    <source>
        <strain evidence="2 3">159R</strain>
    </source>
</reference>
<proteinExistence type="predicted"/>
<dbReference type="GO" id="GO:0050660">
    <property type="term" value="F:flavin adenine dinucleotide binding"/>
    <property type="evidence" value="ECO:0007669"/>
    <property type="project" value="TreeGrafter"/>
</dbReference>
<dbReference type="PANTHER" id="PTHR43539">
    <property type="entry name" value="FLAVIN-BINDING MONOOXYGENASE-LIKE PROTEIN (AFU_ORTHOLOGUE AFUA_4G09220)"/>
    <property type="match status" value="1"/>
</dbReference>
<gene>
    <name evidence="2" type="ORF">EZJ58_1545</name>
</gene>
<dbReference type="Pfam" id="PF13738">
    <property type="entry name" value="Pyr_redox_3"/>
    <property type="match status" value="1"/>
</dbReference>
<evidence type="ECO:0000256" key="1">
    <source>
        <dbReference type="ARBA" id="ARBA00023002"/>
    </source>
</evidence>
<keyword evidence="3" id="KW-1185">Reference proteome</keyword>
<keyword evidence="1" id="KW-0560">Oxidoreductase</keyword>
<dbReference type="InterPro" id="IPR036188">
    <property type="entry name" value="FAD/NAD-bd_sf"/>
</dbReference>
<accession>A0A4R1N8D8</accession>
<dbReference type="GO" id="GO:0004497">
    <property type="term" value="F:monooxygenase activity"/>
    <property type="evidence" value="ECO:0007669"/>
    <property type="project" value="TreeGrafter"/>
</dbReference>
<dbReference type="RefSeq" id="WP_132922338.1">
    <property type="nucleotide sequence ID" value="NZ_SJOI01000001.1"/>
</dbReference>
<dbReference type="PANTHER" id="PTHR43539:SF78">
    <property type="entry name" value="FLAVIN-CONTAINING MONOOXYGENASE"/>
    <property type="match status" value="1"/>
</dbReference>
<evidence type="ECO:0000313" key="3">
    <source>
        <dbReference type="Proteomes" id="UP000294555"/>
    </source>
</evidence>
<dbReference type="SUPFAM" id="SSF51905">
    <property type="entry name" value="FAD/NAD(P)-binding domain"/>
    <property type="match status" value="1"/>
</dbReference>
<dbReference type="OrthoDB" id="9773233at2"/>
<dbReference type="Proteomes" id="UP000294555">
    <property type="component" value="Unassembled WGS sequence"/>
</dbReference>
<dbReference type="AlphaFoldDB" id="A0A4R1N8D8"/>
<organism evidence="2 3">
    <name type="scientific">Sodalis ligni</name>
    <dbReference type="NCBI Taxonomy" id="2697027"/>
    <lineage>
        <taxon>Bacteria</taxon>
        <taxon>Pseudomonadati</taxon>
        <taxon>Pseudomonadota</taxon>
        <taxon>Gammaproteobacteria</taxon>
        <taxon>Enterobacterales</taxon>
        <taxon>Bruguierivoracaceae</taxon>
        <taxon>Sodalis</taxon>
    </lineage>
</organism>
<dbReference type="EMBL" id="SJOI01000001">
    <property type="protein sequence ID" value="TCL03473.1"/>
    <property type="molecule type" value="Genomic_DNA"/>
</dbReference>
<dbReference type="NCBIfam" id="TIGR04046">
    <property type="entry name" value="MSMEG_0569_nitr"/>
    <property type="match status" value="1"/>
</dbReference>
<sequence length="422" mass="47192">MEQTHYPVIIIGGGQAGLSMSYCLTQQGIGHAIFERHQLGWAWRAQRWDSFCLVTPNWQCKLPGFPYDGDDPDGFMVNDQIIHYLERYAERFGPPLLTGINVERVSRHGGGGFVLRTSRGIFTADNVVAAVGNYHRRRFPALAARLPGAIHQLHSADYRCPAALPEGEVLVVGSAQSGAQIAEDLHLAGRRVHLCVGSAPRVNRFYRGRDVVAWLEDMGHYRLTVDHHPQGEDARRKTNHYVTGRDGGRDIDLRLFAGQGMQLYGRLLDIDEARRVLVTADDLAANLDNADDTARRIRESIDEWIAAQGIDAPREPPYQPMWFPPPGQGAIPLDNLAAIIWAVGFHTDFSWIDLPAFDDKGYPRHRRGVSVEEGLHFLGLPWLWTWGSGRFEGVGEDAEYLAEHIAARLTVPAPQEARYAVR</sequence>
<protein>
    <submittedName>
        <fullName evidence="2">Putative flavoprotein involved in K+ transport</fullName>
    </submittedName>
</protein>
<dbReference type="InterPro" id="IPR024000">
    <property type="entry name" value="CHP04046_FMN-dependent"/>
</dbReference>
<dbReference type="Gene3D" id="3.50.50.60">
    <property type="entry name" value="FAD/NAD(P)-binding domain"/>
    <property type="match status" value="2"/>
</dbReference>